<sequence>MSHIIKNIDKELGQAILDSPYNAIDYERLLINDPIRIRKEEEDLSINEISLDIHQRLEVDNIAILSSDALRKIRCRFYRPKGKEDLPIYLFFHGGAFIYGTPEQYDCILCQLSLESNMLIVSVDYRLAPENPFPAAMEDGYEILLWLSQQANQIGGDSNKILIGGSSAGATIAASITHLAREKKDVHIQHQYLLYPVMSNQLQTDSMRELANAPVQTRTAAKWMWKHYLQDNIENVPKYAIPLSERNFDGLPAATTIVCEFDPLKDEGKLYAEKLNNSGVSVHLLEIKGAVHAFDFFDCTLTKHFYKQQIALFKNIINTLK</sequence>
<dbReference type="InterPro" id="IPR013094">
    <property type="entry name" value="AB_hydrolase_3"/>
</dbReference>
<comment type="caution">
    <text evidence="2">The sequence shown here is derived from an EMBL/GenBank/DDBJ whole genome shotgun (WGS) entry which is preliminary data.</text>
</comment>
<dbReference type="AlphaFoldDB" id="A0A420BFA5"/>
<evidence type="ECO:0000313" key="3">
    <source>
        <dbReference type="Proteomes" id="UP000286246"/>
    </source>
</evidence>
<protein>
    <submittedName>
        <fullName evidence="2">Acetyl esterase</fullName>
    </submittedName>
</protein>
<dbReference type="Gene3D" id="3.40.50.1820">
    <property type="entry name" value="alpha/beta hydrolase"/>
    <property type="match status" value="1"/>
</dbReference>
<organism evidence="2 3">
    <name type="scientific">Sphingobacterium detergens</name>
    <dbReference type="NCBI Taxonomy" id="1145106"/>
    <lineage>
        <taxon>Bacteria</taxon>
        <taxon>Pseudomonadati</taxon>
        <taxon>Bacteroidota</taxon>
        <taxon>Sphingobacteriia</taxon>
        <taxon>Sphingobacteriales</taxon>
        <taxon>Sphingobacteriaceae</taxon>
        <taxon>Sphingobacterium</taxon>
    </lineage>
</organism>
<dbReference type="InterPro" id="IPR050466">
    <property type="entry name" value="Carboxylest/Gibb_receptor"/>
</dbReference>
<keyword evidence="3" id="KW-1185">Reference proteome</keyword>
<gene>
    <name evidence="2" type="ORF">DFQ12_0210</name>
</gene>
<name>A0A420BFA5_SPHD1</name>
<dbReference type="RefSeq" id="WP_120257167.1">
    <property type="nucleotide sequence ID" value="NZ_RAPY01000001.1"/>
</dbReference>
<dbReference type="GO" id="GO:0016787">
    <property type="term" value="F:hydrolase activity"/>
    <property type="evidence" value="ECO:0007669"/>
    <property type="project" value="InterPro"/>
</dbReference>
<dbReference type="SUPFAM" id="SSF53474">
    <property type="entry name" value="alpha/beta-Hydrolases"/>
    <property type="match status" value="1"/>
</dbReference>
<accession>A0A420BFA5</accession>
<dbReference type="InterPro" id="IPR029058">
    <property type="entry name" value="AB_hydrolase_fold"/>
</dbReference>
<feature type="domain" description="Alpha/beta hydrolase fold-3" evidence="1">
    <location>
        <begin position="90"/>
        <end position="294"/>
    </location>
</feature>
<dbReference type="PANTHER" id="PTHR23024">
    <property type="entry name" value="ARYLACETAMIDE DEACETYLASE"/>
    <property type="match status" value="1"/>
</dbReference>
<evidence type="ECO:0000259" key="1">
    <source>
        <dbReference type="Pfam" id="PF07859"/>
    </source>
</evidence>
<proteinExistence type="predicted"/>
<reference evidence="2 3" key="1">
    <citation type="submission" date="2018-09" db="EMBL/GenBank/DDBJ databases">
        <title>Genomic Encyclopedia of Type Strains, Phase III (KMG-III): the genomes of soil and plant-associated and newly described type strains.</title>
        <authorList>
            <person name="Whitman W."/>
        </authorList>
    </citation>
    <scope>NUCLEOTIDE SEQUENCE [LARGE SCALE GENOMIC DNA]</scope>
    <source>
        <strain evidence="2 3">CECT 7938</strain>
    </source>
</reference>
<dbReference type="EMBL" id="RAPY01000001">
    <property type="protein sequence ID" value="RKE55379.1"/>
    <property type="molecule type" value="Genomic_DNA"/>
</dbReference>
<dbReference type="Pfam" id="PF07859">
    <property type="entry name" value="Abhydrolase_3"/>
    <property type="match status" value="1"/>
</dbReference>
<dbReference type="Proteomes" id="UP000286246">
    <property type="component" value="Unassembled WGS sequence"/>
</dbReference>
<dbReference type="OrthoDB" id="9815425at2"/>
<evidence type="ECO:0000313" key="2">
    <source>
        <dbReference type="EMBL" id="RKE55379.1"/>
    </source>
</evidence>